<name>A0A427B732_ENSVE</name>
<feature type="domain" description="BEACH" evidence="1">
    <location>
        <begin position="1"/>
        <end position="217"/>
    </location>
</feature>
<dbReference type="SMART" id="SM01026">
    <property type="entry name" value="Beach"/>
    <property type="match status" value="1"/>
</dbReference>
<evidence type="ECO:0000259" key="1">
    <source>
        <dbReference type="PROSITE" id="PS50197"/>
    </source>
</evidence>
<dbReference type="CDD" id="cd06071">
    <property type="entry name" value="Beach"/>
    <property type="match status" value="1"/>
</dbReference>
<dbReference type="PANTHER" id="PTHR13743:SF157">
    <property type="entry name" value="BEACH DOMAIN-CONTAINING PROTEIN C2"/>
    <property type="match status" value="1"/>
</dbReference>
<dbReference type="PANTHER" id="PTHR13743">
    <property type="entry name" value="BEIGE/BEACH-RELATED"/>
    <property type="match status" value="1"/>
</dbReference>
<dbReference type="InterPro" id="IPR036372">
    <property type="entry name" value="BEACH_dom_sf"/>
</dbReference>
<dbReference type="EMBL" id="AMZH03000330">
    <property type="protein sequence ID" value="RRT84300.1"/>
    <property type="molecule type" value="Genomic_DNA"/>
</dbReference>
<sequence>MQISNFEYLMELNTLAGRSYNDITQVDHALLARVDFHRKYEKESICVAHFHPLLNALQVLYYLVRVEPFTTLSIQLQGGKFDHADRMFSDISGTWDGVLEDMSDVKELVIYLYSVKLPPWADSPVDFIHKHHMALESEHVSSHLHEWIDLIFGWYFRYKQRGNEAVEANNVFFYITYEGTIDIDKIENPVSVIEVSGAPRSSTLSFPRQTLPAHSFCSFSQTIYRNPNGIRPYVIPNPDRCNIPADAIFASPDSVVVVDTNAPAAHVALHKWQPNTPDGHGTPFLFQHGKAAASSTGGALMRMFKGPGPSGTDDWQYPRASAFPASGVQSSAIVAITSDKEIITGGYSLTFA</sequence>
<accession>A0A427B732</accession>
<dbReference type="SUPFAM" id="SSF81837">
    <property type="entry name" value="BEACH domain"/>
    <property type="match status" value="1"/>
</dbReference>
<dbReference type="InterPro" id="IPR050865">
    <property type="entry name" value="BEACH_Domain"/>
</dbReference>
<proteinExistence type="predicted"/>
<organism evidence="2 3">
    <name type="scientific">Ensete ventricosum</name>
    <name type="common">Abyssinian banana</name>
    <name type="synonym">Musa ensete</name>
    <dbReference type="NCBI Taxonomy" id="4639"/>
    <lineage>
        <taxon>Eukaryota</taxon>
        <taxon>Viridiplantae</taxon>
        <taxon>Streptophyta</taxon>
        <taxon>Embryophyta</taxon>
        <taxon>Tracheophyta</taxon>
        <taxon>Spermatophyta</taxon>
        <taxon>Magnoliopsida</taxon>
        <taxon>Liliopsida</taxon>
        <taxon>Zingiberales</taxon>
        <taxon>Musaceae</taxon>
        <taxon>Ensete</taxon>
    </lineage>
</organism>
<comment type="caution">
    <text evidence="2">The sequence shown here is derived from an EMBL/GenBank/DDBJ whole genome shotgun (WGS) entry which is preliminary data.</text>
</comment>
<dbReference type="PROSITE" id="PS50197">
    <property type="entry name" value="BEACH"/>
    <property type="match status" value="1"/>
</dbReference>
<evidence type="ECO:0000313" key="2">
    <source>
        <dbReference type="EMBL" id="RRT84300.1"/>
    </source>
</evidence>
<dbReference type="Proteomes" id="UP000287651">
    <property type="component" value="Unassembled WGS sequence"/>
</dbReference>
<dbReference type="InterPro" id="IPR000409">
    <property type="entry name" value="BEACH_dom"/>
</dbReference>
<dbReference type="AlphaFoldDB" id="A0A427B732"/>
<gene>
    <name evidence="2" type="ORF">B296_00015011</name>
</gene>
<dbReference type="Gene3D" id="1.10.1540.10">
    <property type="entry name" value="BEACH domain"/>
    <property type="match status" value="3"/>
</dbReference>
<protein>
    <recommendedName>
        <fullName evidence="1">BEACH domain-containing protein</fullName>
    </recommendedName>
</protein>
<evidence type="ECO:0000313" key="3">
    <source>
        <dbReference type="Proteomes" id="UP000287651"/>
    </source>
</evidence>
<reference evidence="2 3" key="1">
    <citation type="journal article" date="2014" name="Agronomy (Basel)">
        <title>A Draft Genome Sequence for Ensete ventricosum, the Drought-Tolerant Tree Against Hunger.</title>
        <authorList>
            <person name="Harrison J."/>
            <person name="Moore K.A."/>
            <person name="Paszkiewicz K."/>
            <person name="Jones T."/>
            <person name="Grant M."/>
            <person name="Ambacheew D."/>
            <person name="Muzemil S."/>
            <person name="Studholme D.J."/>
        </authorList>
    </citation>
    <scope>NUCLEOTIDE SEQUENCE [LARGE SCALE GENOMIC DNA]</scope>
</reference>
<dbReference type="Pfam" id="PF02138">
    <property type="entry name" value="Beach"/>
    <property type="match status" value="3"/>
</dbReference>